<gene>
    <name evidence="2" type="ORF">BTO20_33015</name>
</gene>
<evidence type="ECO:0000259" key="1">
    <source>
        <dbReference type="Pfam" id="PF00582"/>
    </source>
</evidence>
<keyword evidence="3" id="KW-1185">Reference proteome</keyword>
<reference evidence="2 3" key="1">
    <citation type="submission" date="2017-04" db="EMBL/GenBank/DDBJ databases">
        <title>Whole Genome Sequence of 1,4-Dioxane Degrading Bacterium Mycobacterium dioxanotrophicus PH-06.</title>
        <authorList>
            <person name="He Y."/>
        </authorList>
    </citation>
    <scope>NUCLEOTIDE SEQUENCE [LARGE SCALE GENOMIC DNA]</scope>
    <source>
        <strain evidence="2 3">PH-06</strain>
    </source>
</reference>
<sequence length="165" mass="18416">MFRNRQNRPRRSLPPVAPENAAEILLASEGRPFTEDALKLAARMSKEGRGRAMVITIARLHGTSFGLPNPGLQPNRREMAEQEEIVESAIAKLKKLGVPADGHIAITRSPRKSILKEARRCHCSAIVMGADPKRNPIVSSLMWSQEPYRVRRRSDIPVHLVETSP</sequence>
<evidence type="ECO:0000313" key="3">
    <source>
        <dbReference type="Proteomes" id="UP000195331"/>
    </source>
</evidence>
<protein>
    <recommendedName>
        <fullName evidence="1">UspA domain-containing protein</fullName>
    </recommendedName>
</protein>
<feature type="domain" description="UspA" evidence="1">
    <location>
        <begin position="24"/>
        <end position="161"/>
    </location>
</feature>
<accession>A0A1Y0CBW4</accession>
<dbReference type="EMBL" id="CP020809">
    <property type="protein sequence ID" value="ART72743.1"/>
    <property type="molecule type" value="Genomic_DNA"/>
</dbReference>
<dbReference type="Proteomes" id="UP000195331">
    <property type="component" value="Chromosome"/>
</dbReference>
<organism evidence="2 3">
    <name type="scientific">Mycobacterium dioxanotrophicus</name>
    <dbReference type="NCBI Taxonomy" id="482462"/>
    <lineage>
        <taxon>Bacteria</taxon>
        <taxon>Bacillati</taxon>
        <taxon>Actinomycetota</taxon>
        <taxon>Actinomycetes</taxon>
        <taxon>Mycobacteriales</taxon>
        <taxon>Mycobacteriaceae</taxon>
        <taxon>Mycobacterium</taxon>
    </lineage>
</organism>
<dbReference type="CDD" id="cd00293">
    <property type="entry name" value="USP-like"/>
    <property type="match status" value="1"/>
</dbReference>
<dbReference type="KEGG" id="mdx:BTO20_33015"/>
<dbReference type="AlphaFoldDB" id="A0A1Y0CBW4"/>
<dbReference type="Pfam" id="PF00582">
    <property type="entry name" value="Usp"/>
    <property type="match status" value="1"/>
</dbReference>
<evidence type="ECO:0000313" key="2">
    <source>
        <dbReference type="EMBL" id="ART72743.1"/>
    </source>
</evidence>
<dbReference type="InterPro" id="IPR006016">
    <property type="entry name" value="UspA"/>
</dbReference>
<dbReference type="InterPro" id="IPR014729">
    <property type="entry name" value="Rossmann-like_a/b/a_fold"/>
</dbReference>
<dbReference type="Gene3D" id="3.40.50.620">
    <property type="entry name" value="HUPs"/>
    <property type="match status" value="1"/>
</dbReference>
<proteinExistence type="predicted"/>
<dbReference type="SUPFAM" id="SSF52402">
    <property type="entry name" value="Adenine nucleotide alpha hydrolases-like"/>
    <property type="match status" value="1"/>
</dbReference>
<name>A0A1Y0CBW4_9MYCO</name>